<dbReference type="Gene3D" id="3.30.420.10">
    <property type="entry name" value="Ribonuclease H-like superfamily/Ribonuclease H"/>
    <property type="match status" value="1"/>
</dbReference>
<evidence type="ECO:0000313" key="1">
    <source>
        <dbReference type="EMBL" id="GFY05978.1"/>
    </source>
</evidence>
<dbReference type="InterPro" id="IPR036397">
    <property type="entry name" value="RNaseH_sf"/>
</dbReference>
<organism evidence="1 2">
    <name type="scientific">Trichonephila clavipes</name>
    <name type="common">Golden silk orbweaver</name>
    <name type="synonym">Nephila clavipes</name>
    <dbReference type="NCBI Taxonomy" id="2585209"/>
    <lineage>
        <taxon>Eukaryota</taxon>
        <taxon>Metazoa</taxon>
        <taxon>Ecdysozoa</taxon>
        <taxon>Arthropoda</taxon>
        <taxon>Chelicerata</taxon>
        <taxon>Arachnida</taxon>
        <taxon>Araneae</taxon>
        <taxon>Araneomorphae</taxon>
        <taxon>Entelegynae</taxon>
        <taxon>Araneoidea</taxon>
        <taxon>Nephilidae</taxon>
        <taxon>Trichonephila</taxon>
    </lineage>
</organism>
<dbReference type="EMBL" id="BMAU01021256">
    <property type="protein sequence ID" value="GFY05978.1"/>
    <property type="molecule type" value="Genomic_DNA"/>
</dbReference>
<name>A0A8X6VFH3_TRICX</name>
<gene>
    <name evidence="1" type="primary">X975_14237</name>
    <name evidence="1" type="ORF">TNCV_3862821</name>
</gene>
<protein>
    <submittedName>
        <fullName evidence="1">Transposable element Tcb2 transposase</fullName>
    </submittedName>
</protein>
<dbReference type="Proteomes" id="UP000887159">
    <property type="component" value="Unassembled WGS sequence"/>
</dbReference>
<reference evidence="1" key="1">
    <citation type="submission" date="2020-08" db="EMBL/GenBank/DDBJ databases">
        <title>Multicomponent nature underlies the extraordinary mechanical properties of spider dragline silk.</title>
        <authorList>
            <person name="Kono N."/>
            <person name="Nakamura H."/>
            <person name="Mori M."/>
            <person name="Yoshida Y."/>
            <person name="Ohtoshi R."/>
            <person name="Malay A.D."/>
            <person name="Moran D.A.P."/>
            <person name="Tomita M."/>
            <person name="Numata K."/>
            <person name="Arakawa K."/>
        </authorList>
    </citation>
    <scope>NUCLEOTIDE SEQUENCE</scope>
</reference>
<sequence>MIDERLARHRTPVTTFEELWLHVEAAWASVPVHAIQSLFDSMPRRICAVSTARGVVPGSDFSGSGRGHLTSFSEEYKTGKSAESLTKIDMPLCRFRRQYEQISQFETERIIGMMEAGCSARRVARQLGHCDCVVRRCWDQWIREM</sequence>
<comment type="caution">
    <text evidence="1">The sequence shown here is derived from an EMBL/GenBank/DDBJ whole genome shotgun (WGS) entry which is preliminary data.</text>
</comment>
<keyword evidence="2" id="KW-1185">Reference proteome</keyword>
<evidence type="ECO:0000313" key="2">
    <source>
        <dbReference type="Proteomes" id="UP000887159"/>
    </source>
</evidence>
<proteinExistence type="predicted"/>
<dbReference type="GO" id="GO:0003676">
    <property type="term" value="F:nucleic acid binding"/>
    <property type="evidence" value="ECO:0007669"/>
    <property type="project" value="InterPro"/>
</dbReference>
<dbReference type="AlphaFoldDB" id="A0A8X6VFH3"/>
<accession>A0A8X6VFH3</accession>